<dbReference type="AlphaFoldDB" id="A0AAN9GJ44"/>
<evidence type="ECO:0000259" key="2">
    <source>
        <dbReference type="Pfam" id="PF01709"/>
    </source>
</evidence>
<dbReference type="InterPro" id="IPR029072">
    <property type="entry name" value="YebC-like"/>
</dbReference>
<organism evidence="4 5">
    <name type="scientific">Littorina saxatilis</name>
    <dbReference type="NCBI Taxonomy" id="31220"/>
    <lineage>
        <taxon>Eukaryota</taxon>
        <taxon>Metazoa</taxon>
        <taxon>Spiralia</taxon>
        <taxon>Lophotrochozoa</taxon>
        <taxon>Mollusca</taxon>
        <taxon>Gastropoda</taxon>
        <taxon>Caenogastropoda</taxon>
        <taxon>Littorinimorpha</taxon>
        <taxon>Littorinoidea</taxon>
        <taxon>Littorinidae</taxon>
        <taxon>Littorina</taxon>
    </lineage>
</organism>
<dbReference type="FunFam" id="3.30.70.980:FF:000008">
    <property type="entry name" value="Translational activator of cytochrome c oxidase 1"/>
    <property type="match status" value="1"/>
</dbReference>
<evidence type="ECO:0000259" key="3">
    <source>
        <dbReference type="Pfam" id="PF20772"/>
    </source>
</evidence>
<accession>A0AAN9GJ44</accession>
<dbReference type="Gene3D" id="1.10.10.200">
    <property type="match status" value="1"/>
</dbReference>
<dbReference type="PANTHER" id="PTHR12532">
    <property type="entry name" value="TRANSLATIONAL ACTIVATOR OF CYTOCHROME C OXIDASE 1"/>
    <property type="match status" value="1"/>
</dbReference>
<dbReference type="Proteomes" id="UP001374579">
    <property type="component" value="Unassembled WGS sequence"/>
</dbReference>
<evidence type="ECO:0008006" key="6">
    <source>
        <dbReference type="Google" id="ProtNLM"/>
    </source>
</evidence>
<name>A0AAN9GJ44_9CAEN</name>
<reference evidence="4 5" key="1">
    <citation type="submission" date="2024-02" db="EMBL/GenBank/DDBJ databases">
        <title>Chromosome-scale genome assembly of the rough periwinkle Littorina saxatilis.</title>
        <authorList>
            <person name="De Jode A."/>
            <person name="Faria R."/>
            <person name="Formenti G."/>
            <person name="Sims Y."/>
            <person name="Smith T.P."/>
            <person name="Tracey A."/>
            <person name="Wood J.M.D."/>
            <person name="Zagrodzka Z.B."/>
            <person name="Johannesson K."/>
            <person name="Butlin R.K."/>
            <person name="Leder E.H."/>
        </authorList>
    </citation>
    <scope>NUCLEOTIDE SEQUENCE [LARGE SCALE GENOMIC DNA]</scope>
    <source>
        <strain evidence="4">Snail1</strain>
        <tissue evidence="4">Muscle</tissue>
    </source>
</reference>
<dbReference type="InterPro" id="IPR048300">
    <property type="entry name" value="TACO1_YebC-like_2nd/3rd_dom"/>
</dbReference>
<evidence type="ECO:0000256" key="1">
    <source>
        <dbReference type="ARBA" id="ARBA00008724"/>
    </source>
</evidence>
<gene>
    <name evidence="4" type="ORF">V1264_013832</name>
</gene>
<dbReference type="GO" id="GO:0005739">
    <property type="term" value="C:mitochondrion"/>
    <property type="evidence" value="ECO:0007669"/>
    <property type="project" value="TreeGrafter"/>
</dbReference>
<dbReference type="EMBL" id="JBAMIC010000003">
    <property type="protein sequence ID" value="KAK7109864.1"/>
    <property type="molecule type" value="Genomic_DNA"/>
</dbReference>
<dbReference type="InterPro" id="IPR017856">
    <property type="entry name" value="Integrase-like_N"/>
</dbReference>
<dbReference type="Gene3D" id="3.30.70.980">
    <property type="match status" value="2"/>
</dbReference>
<evidence type="ECO:0000313" key="5">
    <source>
        <dbReference type="Proteomes" id="UP001374579"/>
    </source>
</evidence>
<dbReference type="InterPro" id="IPR049083">
    <property type="entry name" value="TACO1_YebC_N"/>
</dbReference>
<feature type="domain" description="TACO1/YebC-like N-terminal" evidence="3">
    <location>
        <begin position="5"/>
        <end position="75"/>
    </location>
</feature>
<dbReference type="Pfam" id="PF20772">
    <property type="entry name" value="TACO1_YebC_N"/>
    <property type="match status" value="1"/>
</dbReference>
<evidence type="ECO:0000313" key="4">
    <source>
        <dbReference type="EMBL" id="KAK7109864.1"/>
    </source>
</evidence>
<dbReference type="InterPro" id="IPR002876">
    <property type="entry name" value="Transcrip_reg_TACO1-like"/>
</dbReference>
<proteinExistence type="inferred from homology"/>
<dbReference type="SUPFAM" id="SSF75625">
    <property type="entry name" value="YebC-like"/>
    <property type="match status" value="1"/>
</dbReference>
<keyword evidence="5" id="KW-1185">Reference proteome</keyword>
<comment type="caution">
    <text evidence="4">The sequence shown here is derived from an EMBL/GenBank/DDBJ whole genome shotgun (WGS) entry which is preliminary data.</text>
</comment>
<sequence>MAGHSKWANIRHIKAAKDGERSRITSEFSRRMRAFVRETGQIDPKTSSQLAKLIAEGKSKNIPSATIERVLAQMSNLKNASPILLEAKGPAGSVMLIEAISNKISHTRSELQSVVKKCGFSLFDGGSMARLVFEEKGMVLVDCDAEGKPDADAYVDVAIEAGAEDVTVEEDEEGGKVLQFACEPNDVYAVKKELEARQLPVRSADVVFLSTSTVPLDSSSLEAIAKAMERLEEHPDVLKVYTNVVEA</sequence>
<feature type="domain" description="TACO1/YebC-like second and third" evidence="2">
    <location>
        <begin position="83"/>
        <end position="244"/>
    </location>
</feature>
<comment type="similarity">
    <text evidence="1">Belongs to the TACO1 family.</text>
</comment>
<dbReference type="PANTHER" id="PTHR12532:SF0">
    <property type="entry name" value="TRANSLATIONAL ACTIVATOR OF CYTOCHROME C OXIDASE 1"/>
    <property type="match status" value="1"/>
</dbReference>
<protein>
    <recommendedName>
        <fullName evidence="6">Transcriptional regulatory protein</fullName>
    </recommendedName>
</protein>
<dbReference type="Pfam" id="PF01709">
    <property type="entry name" value="Transcrip_reg"/>
    <property type="match status" value="1"/>
</dbReference>
<dbReference type="InterPro" id="IPR026564">
    <property type="entry name" value="Transcrip_reg_TACO1-like_dom3"/>
</dbReference>